<feature type="transmembrane region" description="Helical" evidence="7">
    <location>
        <begin position="223"/>
        <end position="241"/>
    </location>
</feature>
<feature type="transmembrane region" description="Helical" evidence="7">
    <location>
        <begin position="315"/>
        <end position="336"/>
    </location>
</feature>
<dbReference type="PANTHER" id="PTHR14463">
    <property type="entry name" value="LIPASE MATURATION FACTOR"/>
    <property type="match status" value="1"/>
</dbReference>
<feature type="transmembrane region" description="Helical" evidence="7">
    <location>
        <begin position="273"/>
        <end position="295"/>
    </location>
</feature>
<gene>
    <name evidence="10" type="ORF">QSV35_06200</name>
</gene>
<feature type="transmembrane region" description="Helical" evidence="7">
    <location>
        <begin position="247"/>
        <end position="266"/>
    </location>
</feature>
<evidence type="ECO:0000256" key="4">
    <source>
        <dbReference type="ARBA" id="ARBA00022824"/>
    </source>
</evidence>
<name>A0ABT7MWW5_9MICO</name>
<protein>
    <submittedName>
        <fullName evidence="10">Lipase maturation factor family protein</fullName>
    </submittedName>
</protein>
<evidence type="ECO:0000313" key="10">
    <source>
        <dbReference type="EMBL" id="MDL9978915.1"/>
    </source>
</evidence>
<comment type="subcellular location">
    <subcellularLocation>
        <location evidence="1">Endoplasmic reticulum membrane</location>
        <topology evidence="1">Multi-pass membrane protein</topology>
    </subcellularLocation>
</comment>
<dbReference type="EMBL" id="JASXSZ010000001">
    <property type="protein sequence ID" value="MDL9978915.1"/>
    <property type="molecule type" value="Genomic_DNA"/>
</dbReference>
<comment type="similarity">
    <text evidence="2">Belongs to the lipase maturation factor family.</text>
</comment>
<dbReference type="InterPro" id="IPR057433">
    <property type="entry name" value="LMF1/2_C"/>
</dbReference>
<keyword evidence="4" id="KW-0256">Endoplasmic reticulum</keyword>
<dbReference type="RefSeq" id="WP_286287756.1">
    <property type="nucleotide sequence ID" value="NZ_JASXSZ010000001.1"/>
</dbReference>
<dbReference type="Pfam" id="PF06762">
    <property type="entry name" value="LMF1"/>
    <property type="match status" value="1"/>
</dbReference>
<keyword evidence="3 7" id="KW-0812">Transmembrane</keyword>
<accession>A0ABT7MWW5</accession>
<evidence type="ECO:0000259" key="9">
    <source>
        <dbReference type="Pfam" id="PF25179"/>
    </source>
</evidence>
<evidence type="ECO:0000256" key="3">
    <source>
        <dbReference type="ARBA" id="ARBA00022692"/>
    </source>
</evidence>
<feature type="domain" description="Lipase maturation factor 1/2 C-terminal" evidence="9">
    <location>
        <begin position="355"/>
        <end position="492"/>
    </location>
</feature>
<sequence>MDGFAAVDFFLAREVLQRGIAALYAIAFLSSWNQFPALLGEKGLLPAPALLRWASSSTRAARMLRPTVFRSWRYTDRRLRLLCALGMVVGLALVTGIPQLGPPWVPAVCFLALWLGYMSIVSIGQTFYGFGWEMLLLEAGFLAAFLGSRDQPPPTVVTVLFWWLVFRLEFGAGMIKIRGGREWRDLSALTYHHETQPMPGPLSRQAHLLPRWFHRGEVLGNHFAQLVVPWFLFVPLLGLWVASPWPYIVGDVAAAIVIATQLWLIVTGNFAWLNWATVVLAFSAVSVPFAARIPGSHPVAGSHPVPEPVEGSLPLWWLVVTCVVGLGYLVLSWWPARNLASRRQLMNASFNRWQLANAYGAFGTVTKERIEIVVEGTLSNATDAEWVEYAFKGKPGDVRRLPPQVAPYHLRLDWLMWFLPLGGLRRLDDPWFEAFLAALLRADAPTLRLIARDPFDGTPPASVRAVAYRYRFSTRAEYRVSRERWRRTRLGVVVGPARLR</sequence>
<organism evidence="10 11">
    <name type="scientific">Microbacterium candidum</name>
    <dbReference type="NCBI Taxonomy" id="3041922"/>
    <lineage>
        <taxon>Bacteria</taxon>
        <taxon>Bacillati</taxon>
        <taxon>Actinomycetota</taxon>
        <taxon>Actinomycetes</taxon>
        <taxon>Micrococcales</taxon>
        <taxon>Microbacteriaceae</taxon>
        <taxon>Microbacterium</taxon>
    </lineage>
</organism>
<keyword evidence="6 7" id="KW-0472">Membrane</keyword>
<reference evidence="10 11" key="1">
    <citation type="submission" date="2023-06" db="EMBL/GenBank/DDBJ databases">
        <title>Microbacterium sp. nov., isolated from a waste landfill.</title>
        <authorList>
            <person name="Wen W."/>
        </authorList>
    </citation>
    <scope>NUCLEOTIDE SEQUENCE [LARGE SCALE GENOMIC DNA]</scope>
    <source>
        <strain evidence="10 11">ASV49</strain>
    </source>
</reference>
<feature type="domain" description="Lipase maturation factor 1/2 N-terminal" evidence="8">
    <location>
        <begin position="128"/>
        <end position="286"/>
    </location>
</feature>
<evidence type="ECO:0000256" key="1">
    <source>
        <dbReference type="ARBA" id="ARBA00004477"/>
    </source>
</evidence>
<keyword evidence="5 7" id="KW-1133">Transmembrane helix</keyword>
<evidence type="ECO:0000256" key="2">
    <source>
        <dbReference type="ARBA" id="ARBA00005512"/>
    </source>
</evidence>
<proteinExistence type="inferred from homology"/>
<comment type="caution">
    <text evidence="10">The sequence shown here is derived from an EMBL/GenBank/DDBJ whole genome shotgun (WGS) entry which is preliminary data.</text>
</comment>
<dbReference type="InterPro" id="IPR057434">
    <property type="entry name" value="LMF1/2_N"/>
</dbReference>
<evidence type="ECO:0000256" key="6">
    <source>
        <dbReference type="ARBA" id="ARBA00023136"/>
    </source>
</evidence>
<evidence type="ECO:0000256" key="5">
    <source>
        <dbReference type="ARBA" id="ARBA00022989"/>
    </source>
</evidence>
<feature type="transmembrane region" description="Helical" evidence="7">
    <location>
        <begin position="104"/>
        <end position="123"/>
    </location>
</feature>
<dbReference type="Pfam" id="PF25179">
    <property type="entry name" value="LMF1_C"/>
    <property type="match status" value="1"/>
</dbReference>
<dbReference type="PANTHER" id="PTHR14463:SF10">
    <property type="entry name" value="LIPASE MATURATION FACTOR 1"/>
    <property type="match status" value="1"/>
</dbReference>
<keyword evidence="11" id="KW-1185">Reference proteome</keyword>
<evidence type="ECO:0000259" key="8">
    <source>
        <dbReference type="Pfam" id="PF06762"/>
    </source>
</evidence>
<evidence type="ECO:0000256" key="7">
    <source>
        <dbReference type="SAM" id="Phobius"/>
    </source>
</evidence>
<evidence type="ECO:0000313" key="11">
    <source>
        <dbReference type="Proteomes" id="UP001235064"/>
    </source>
</evidence>
<dbReference type="InterPro" id="IPR009613">
    <property type="entry name" value="LMF"/>
</dbReference>
<dbReference type="Proteomes" id="UP001235064">
    <property type="component" value="Unassembled WGS sequence"/>
</dbReference>
<feature type="transmembrane region" description="Helical" evidence="7">
    <location>
        <begin position="79"/>
        <end position="98"/>
    </location>
</feature>